<evidence type="ECO:0000259" key="7">
    <source>
        <dbReference type="PROSITE" id="PS50179"/>
    </source>
</evidence>
<dbReference type="FunFam" id="1.25.40.90:FF:000028">
    <property type="entry name" value="TOM1-like protein 2"/>
    <property type="match status" value="1"/>
</dbReference>
<dbReference type="CDD" id="cd03561">
    <property type="entry name" value="VHS"/>
    <property type="match status" value="1"/>
</dbReference>
<evidence type="ECO:0000259" key="8">
    <source>
        <dbReference type="PROSITE" id="PS50909"/>
    </source>
</evidence>
<name>A0A8T2RMB1_CERRI</name>
<dbReference type="Pfam" id="PF00790">
    <property type="entry name" value="VHS"/>
    <property type="match status" value="1"/>
</dbReference>
<dbReference type="PROSITE" id="PS50179">
    <property type="entry name" value="VHS"/>
    <property type="match status" value="1"/>
</dbReference>
<evidence type="ECO:0000256" key="2">
    <source>
        <dbReference type="ARBA" id="ARBA00007708"/>
    </source>
</evidence>
<feature type="region of interest" description="Disordered" evidence="6">
    <location>
        <begin position="602"/>
        <end position="638"/>
    </location>
</feature>
<dbReference type="EMBL" id="CM035431">
    <property type="protein sequence ID" value="KAH7297102.1"/>
    <property type="molecule type" value="Genomic_DNA"/>
</dbReference>
<evidence type="ECO:0000256" key="6">
    <source>
        <dbReference type="SAM" id="MobiDB-lite"/>
    </source>
</evidence>
<feature type="domain" description="GAT" evidence="8">
    <location>
        <begin position="180"/>
        <end position="268"/>
    </location>
</feature>
<feature type="domain" description="VHS" evidence="7">
    <location>
        <begin position="8"/>
        <end position="137"/>
    </location>
</feature>
<dbReference type="GO" id="GO:0043130">
    <property type="term" value="F:ubiquitin binding"/>
    <property type="evidence" value="ECO:0007669"/>
    <property type="project" value="InterPro"/>
</dbReference>
<dbReference type="GO" id="GO:0043328">
    <property type="term" value="P:protein transport to vacuole involved in ubiquitin-dependent protein catabolic process via the multivesicular body sorting pathway"/>
    <property type="evidence" value="ECO:0007669"/>
    <property type="project" value="InterPro"/>
</dbReference>
<dbReference type="InterPro" id="IPR038425">
    <property type="entry name" value="GAT_sf"/>
</dbReference>
<dbReference type="EMBL" id="CM035431">
    <property type="protein sequence ID" value="KAH7297101.1"/>
    <property type="molecule type" value="Genomic_DNA"/>
</dbReference>
<dbReference type="GO" id="GO:0005737">
    <property type="term" value="C:cytoplasm"/>
    <property type="evidence" value="ECO:0007669"/>
    <property type="project" value="UniProtKB-ARBA"/>
</dbReference>
<dbReference type="SUPFAM" id="SSF89009">
    <property type="entry name" value="GAT-like domain"/>
    <property type="match status" value="1"/>
</dbReference>
<evidence type="ECO:0000256" key="3">
    <source>
        <dbReference type="ARBA" id="ARBA00022448"/>
    </source>
</evidence>
<comment type="caution">
    <text evidence="9">The sequence shown here is derived from an EMBL/GenBank/DDBJ whole genome shotgun (WGS) entry which is preliminary data.</text>
</comment>
<feature type="region of interest" description="Disordered" evidence="6">
    <location>
        <begin position="141"/>
        <end position="188"/>
    </location>
</feature>
<comment type="similarity">
    <text evidence="2">Belongs to the TOM1 family.</text>
</comment>
<feature type="region of interest" description="Disordered" evidence="6">
    <location>
        <begin position="268"/>
        <end position="341"/>
    </location>
</feature>
<dbReference type="SMART" id="SM00288">
    <property type="entry name" value="VHS"/>
    <property type="match status" value="1"/>
</dbReference>
<feature type="compositionally biased region" description="Polar residues" evidence="6">
    <location>
        <begin position="318"/>
        <end position="341"/>
    </location>
</feature>
<organism evidence="9 10">
    <name type="scientific">Ceratopteris richardii</name>
    <name type="common">Triangle waterfern</name>
    <dbReference type="NCBI Taxonomy" id="49495"/>
    <lineage>
        <taxon>Eukaryota</taxon>
        <taxon>Viridiplantae</taxon>
        <taxon>Streptophyta</taxon>
        <taxon>Embryophyta</taxon>
        <taxon>Tracheophyta</taxon>
        <taxon>Polypodiopsida</taxon>
        <taxon>Polypodiidae</taxon>
        <taxon>Polypodiales</taxon>
        <taxon>Pteridineae</taxon>
        <taxon>Pteridaceae</taxon>
        <taxon>Parkerioideae</taxon>
        <taxon>Ceratopteris</taxon>
    </lineage>
</organism>
<dbReference type="PANTHER" id="PTHR45898:SF4">
    <property type="entry name" value="TARGET OF MYB PROTEIN 1"/>
    <property type="match status" value="1"/>
</dbReference>
<dbReference type="InterPro" id="IPR004152">
    <property type="entry name" value="GAT_dom"/>
</dbReference>
<evidence type="ECO:0000256" key="5">
    <source>
        <dbReference type="ARBA" id="ARBA00023136"/>
    </source>
</evidence>
<feature type="compositionally biased region" description="Polar residues" evidence="6">
    <location>
        <begin position="491"/>
        <end position="504"/>
    </location>
</feature>
<sequence>MSSLVNRATNDMLSGPDWAMNMELCDIIHNDPGIAKDAVKACKKRIKHKNPKVQLLTLTLLETLIKNCGDVIHHQVAAKDILHDMVKVAKKNKDLQVREKILSLIDTWQEAFGGPHGRYPQYFQAYDELRRTGAIFPRRTENATPMFTPPQTHPIASNFPSPPRSPSRMPAGAESSRQSELPPLSLSDIHNARSGMDVLSEMLNAIDPRNKQALRDEVIMELVEQCYTAERRVMQLVNTTSDEELLRQGLALNDDLKRVLAKHDAIASGIPLPREPPSAPSPLIDQDVQEESEDALSQLTHRSTAKTKSSPSAPSSSGTSQLQALPAPVSNSLSQDKVTAPATTRASVVDLLSGDPFENSAQPASTPSPAADSLALTLSGLSVQGQYNSLNNGPGIQQTQPGAPFHQNLQSNPQLSGMHTGSIDWSSGGSNYSQMQEQINNSYIVPWAQPGRGSNSFQQAASDHILPQQSGSMLMTQQSAMSLGQPGWGPSTFQQGTSDQIFPQQSGSSLTAQQAAMIYGSNHPLAQNNGSPQQTFVTERSSVPQVDPFYNNQVPTVPSPLSPQAYGPSFQARHPIYNSPQVQSEQNFSLGSHTYNISAQPQQSFSPSITSTLPPAPWSTESTSSSERHQNPMMYGNAMPSSFVVQNVDPQTQAFPQQQFPPSGQSPPFVQYNMPHMQNVSDQRFNSSYTSMQLPTSYTQHQSDYATFQNHTNPPKQTRKEDGLFKDLVDFAKTKQGGASSK</sequence>
<dbReference type="Pfam" id="PF03127">
    <property type="entry name" value="GAT"/>
    <property type="match status" value="1"/>
</dbReference>
<reference evidence="9" key="1">
    <citation type="submission" date="2021-08" db="EMBL/GenBank/DDBJ databases">
        <title>WGS assembly of Ceratopteris richardii.</title>
        <authorList>
            <person name="Marchant D.B."/>
            <person name="Chen G."/>
            <person name="Jenkins J."/>
            <person name="Shu S."/>
            <person name="Leebens-Mack J."/>
            <person name="Grimwood J."/>
            <person name="Schmutz J."/>
            <person name="Soltis P."/>
            <person name="Soltis D."/>
            <person name="Chen Z.-H."/>
        </authorList>
    </citation>
    <scope>NUCLEOTIDE SEQUENCE</scope>
    <source>
        <strain evidence="9">Whitten #5841</strain>
        <tissue evidence="9">Leaf</tissue>
    </source>
</reference>
<dbReference type="Gene3D" id="1.20.58.160">
    <property type="match status" value="1"/>
</dbReference>
<dbReference type="EMBL" id="CM035431">
    <property type="protein sequence ID" value="KAH7297103.1"/>
    <property type="molecule type" value="Genomic_DNA"/>
</dbReference>
<evidence type="ECO:0000313" key="10">
    <source>
        <dbReference type="Proteomes" id="UP000825935"/>
    </source>
</evidence>
<feature type="region of interest" description="Disordered" evidence="6">
    <location>
        <begin position="481"/>
        <end position="504"/>
    </location>
</feature>
<accession>A0A8T2RMB1</accession>
<dbReference type="Proteomes" id="UP000825935">
    <property type="component" value="Chromosome 26"/>
</dbReference>
<dbReference type="PANTHER" id="PTHR45898">
    <property type="entry name" value="TOM1-LIKE PROTEIN"/>
    <property type="match status" value="1"/>
</dbReference>
<dbReference type="OrthoDB" id="2018246at2759"/>
<dbReference type="AlphaFoldDB" id="A0A8T2RMB1"/>
<keyword evidence="10" id="KW-1185">Reference proteome</keyword>
<dbReference type="GO" id="GO:0016020">
    <property type="term" value="C:membrane"/>
    <property type="evidence" value="ECO:0007669"/>
    <property type="project" value="UniProtKB-SubCell"/>
</dbReference>
<protein>
    <submittedName>
        <fullName evidence="9">Uncharacterized protein</fullName>
    </submittedName>
</protein>
<dbReference type="OMA" id="QDNSVFG"/>
<proteinExistence type="inferred from homology"/>
<dbReference type="InterPro" id="IPR002014">
    <property type="entry name" value="VHS_dom"/>
</dbReference>
<evidence type="ECO:0000256" key="1">
    <source>
        <dbReference type="ARBA" id="ARBA00004170"/>
    </source>
</evidence>
<dbReference type="SUPFAM" id="SSF48464">
    <property type="entry name" value="ENTH/VHS domain"/>
    <property type="match status" value="1"/>
</dbReference>
<dbReference type="Gene3D" id="1.25.40.90">
    <property type="match status" value="1"/>
</dbReference>
<evidence type="ECO:0000256" key="4">
    <source>
        <dbReference type="ARBA" id="ARBA00022927"/>
    </source>
</evidence>
<dbReference type="InterPro" id="IPR044836">
    <property type="entry name" value="TOL_plant"/>
</dbReference>
<keyword evidence="3" id="KW-0813">Transport</keyword>
<keyword evidence="4" id="KW-0653">Protein transport</keyword>
<comment type="subcellular location">
    <subcellularLocation>
        <location evidence="1">Membrane</location>
        <topology evidence="1">Peripheral membrane protein</topology>
    </subcellularLocation>
</comment>
<dbReference type="PROSITE" id="PS50909">
    <property type="entry name" value="GAT"/>
    <property type="match status" value="1"/>
</dbReference>
<feature type="compositionally biased region" description="Low complexity" evidence="6">
    <location>
        <begin position="306"/>
        <end position="317"/>
    </location>
</feature>
<evidence type="ECO:0000313" key="9">
    <source>
        <dbReference type="EMBL" id="KAH7297101.1"/>
    </source>
</evidence>
<keyword evidence="5" id="KW-0472">Membrane</keyword>
<dbReference type="CDD" id="cd14231">
    <property type="entry name" value="GAT_GGA-like_plant"/>
    <property type="match status" value="1"/>
</dbReference>
<feature type="compositionally biased region" description="Polar residues" evidence="6">
    <location>
        <begin position="602"/>
        <end position="625"/>
    </location>
</feature>
<dbReference type="InterPro" id="IPR008942">
    <property type="entry name" value="ENTH_VHS"/>
</dbReference>
<dbReference type="GO" id="GO:0035091">
    <property type="term" value="F:phosphatidylinositol binding"/>
    <property type="evidence" value="ECO:0007669"/>
    <property type="project" value="InterPro"/>
</dbReference>
<gene>
    <name evidence="9" type="ORF">KP509_26G053600</name>
</gene>